<dbReference type="Gene3D" id="3.40.50.1820">
    <property type="entry name" value="alpha/beta hydrolase"/>
    <property type="match status" value="1"/>
</dbReference>
<sequence length="266" mass="29292">MEERSGPYTASVPSPVSPTAPVVMILGWVGAGDKALGKYAQVLGSWGYPTTRSVVPSKHVLLGNKRAVRAHARGLLDFALAQGLVPSRPLVLYSFSNGGAYVMNEIRQLCLEDKRYDGIWQRVLACIFDSAPAFGGAEVRRRVFETITPPGLARAVGGLQLRLLEFVEGFRGNALNHGFRKDMLELGAGPPRVPLLYLFSEADELTEAPRVKALLDQKIALGHDVTFKCWSDSAHVMHMRQHPDEYIVELARFLQRAAPAKARARF</sequence>
<evidence type="ECO:0000256" key="2">
    <source>
        <dbReference type="ARBA" id="ARBA00022692"/>
    </source>
</evidence>
<dbReference type="GO" id="GO:0005640">
    <property type="term" value="C:nuclear outer membrane"/>
    <property type="evidence" value="ECO:0007669"/>
    <property type="project" value="UniProtKB-SubCell"/>
</dbReference>
<protein>
    <submittedName>
        <fullName evidence="7">Uncharacterized protein</fullName>
    </submittedName>
</protein>
<evidence type="ECO:0000256" key="3">
    <source>
        <dbReference type="ARBA" id="ARBA00022989"/>
    </source>
</evidence>
<gene>
    <name evidence="7" type="ORF">QBZ16_005357</name>
</gene>
<dbReference type="InterPro" id="IPR029058">
    <property type="entry name" value="AB_hydrolase_fold"/>
</dbReference>
<evidence type="ECO:0000256" key="1">
    <source>
        <dbReference type="ARBA" id="ARBA00007387"/>
    </source>
</evidence>
<accession>A0AAD9II08</accession>
<evidence type="ECO:0000256" key="6">
    <source>
        <dbReference type="ARBA" id="ARBA00034303"/>
    </source>
</evidence>
<organism evidence="7 8">
    <name type="scientific">Prototheca wickerhamii</name>
    <dbReference type="NCBI Taxonomy" id="3111"/>
    <lineage>
        <taxon>Eukaryota</taxon>
        <taxon>Viridiplantae</taxon>
        <taxon>Chlorophyta</taxon>
        <taxon>core chlorophytes</taxon>
        <taxon>Trebouxiophyceae</taxon>
        <taxon>Chlorellales</taxon>
        <taxon>Chlorellaceae</taxon>
        <taxon>Prototheca</taxon>
    </lineage>
</organism>
<dbReference type="InterPro" id="IPR008547">
    <property type="entry name" value="DUF829_TMEM53"/>
</dbReference>
<evidence type="ECO:0000256" key="4">
    <source>
        <dbReference type="ARBA" id="ARBA00023136"/>
    </source>
</evidence>
<keyword evidence="3" id="KW-1133">Transmembrane helix</keyword>
<evidence type="ECO:0000256" key="5">
    <source>
        <dbReference type="ARBA" id="ARBA00023242"/>
    </source>
</evidence>
<name>A0AAD9II08_PROWI</name>
<reference evidence="7" key="1">
    <citation type="submission" date="2021-01" db="EMBL/GenBank/DDBJ databases">
        <authorList>
            <person name="Eckstrom K.M.E."/>
        </authorList>
    </citation>
    <scope>NUCLEOTIDE SEQUENCE</scope>
    <source>
        <strain evidence="7">UVCC 0001</strain>
    </source>
</reference>
<keyword evidence="4" id="KW-0472">Membrane</keyword>
<dbReference type="PANTHER" id="PTHR12265">
    <property type="entry name" value="TRANSMEMBRANE PROTEIN 53"/>
    <property type="match status" value="1"/>
</dbReference>
<comment type="subcellular location">
    <subcellularLocation>
        <location evidence="6">Nucleus outer membrane</location>
        <topology evidence="6">Single-pass membrane protein</topology>
    </subcellularLocation>
</comment>
<comment type="similarity">
    <text evidence="1">Belongs to the TMEM53 family.</text>
</comment>
<dbReference type="AlphaFoldDB" id="A0AAD9II08"/>
<comment type="caution">
    <text evidence="7">The sequence shown here is derived from an EMBL/GenBank/DDBJ whole genome shotgun (WGS) entry which is preliminary data.</text>
</comment>
<dbReference type="SUPFAM" id="SSF53474">
    <property type="entry name" value="alpha/beta-Hydrolases"/>
    <property type="match status" value="1"/>
</dbReference>
<evidence type="ECO:0000313" key="7">
    <source>
        <dbReference type="EMBL" id="KAK2076597.1"/>
    </source>
</evidence>
<keyword evidence="5" id="KW-0539">Nucleus</keyword>
<keyword evidence="8" id="KW-1185">Reference proteome</keyword>
<keyword evidence="2" id="KW-0812">Transmembrane</keyword>
<dbReference type="Pfam" id="PF05705">
    <property type="entry name" value="DUF829"/>
    <property type="match status" value="1"/>
</dbReference>
<evidence type="ECO:0000313" key="8">
    <source>
        <dbReference type="Proteomes" id="UP001255856"/>
    </source>
</evidence>
<dbReference type="EMBL" id="JASFZW010000009">
    <property type="protein sequence ID" value="KAK2076597.1"/>
    <property type="molecule type" value="Genomic_DNA"/>
</dbReference>
<proteinExistence type="inferred from homology"/>
<dbReference type="Proteomes" id="UP001255856">
    <property type="component" value="Unassembled WGS sequence"/>
</dbReference>
<dbReference type="PANTHER" id="PTHR12265:SF30">
    <property type="entry name" value="TRANSMEMBRANE PROTEIN 53"/>
    <property type="match status" value="1"/>
</dbReference>